<dbReference type="InterPro" id="IPR032466">
    <property type="entry name" value="Metal_Hydrolase"/>
</dbReference>
<dbReference type="InterPro" id="IPR013108">
    <property type="entry name" value="Amidohydro_3"/>
</dbReference>
<dbReference type="InterPro" id="IPR011059">
    <property type="entry name" value="Metal-dep_hydrolase_composite"/>
</dbReference>
<dbReference type="SUPFAM" id="SSF51556">
    <property type="entry name" value="Metallo-dependent hydrolases"/>
    <property type="match status" value="1"/>
</dbReference>
<comment type="cofactor">
    <cofactor evidence="8">
        <name>Zn(2+)</name>
        <dbReference type="ChEBI" id="CHEBI:29105"/>
    </cofactor>
    <cofactor evidence="8">
        <name>Fe(3+)</name>
        <dbReference type="ChEBI" id="CHEBI:29034"/>
    </cofactor>
    <text evidence="8">Binds 1 zinc or iron ion per subunit.</text>
</comment>
<dbReference type="Pfam" id="PF07969">
    <property type="entry name" value="Amidohydro_3"/>
    <property type="match status" value="1"/>
</dbReference>
<organism evidence="10 11">
    <name type="scientific">Aliidiomarina sanyensis</name>
    <dbReference type="NCBI Taxonomy" id="1249555"/>
    <lineage>
        <taxon>Bacteria</taxon>
        <taxon>Pseudomonadati</taxon>
        <taxon>Pseudomonadota</taxon>
        <taxon>Gammaproteobacteria</taxon>
        <taxon>Alteromonadales</taxon>
        <taxon>Idiomarinaceae</taxon>
        <taxon>Aliidiomarina</taxon>
    </lineage>
</organism>
<evidence type="ECO:0000256" key="8">
    <source>
        <dbReference type="HAMAP-Rule" id="MF_00372"/>
    </source>
</evidence>
<dbReference type="GO" id="GO:0005506">
    <property type="term" value="F:iron ion binding"/>
    <property type="evidence" value="ECO:0007669"/>
    <property type="project" value="UniProtKB-UniRule"/>
</dbReference>
<dbReference type="PANTHER" id="PTHR42752:SF1">
    <property type="entry name" value="IMIDAZOLONEPROPIONASE-RELATED"/>
    <property type="match status" value="1"/>
</dbReference>
<evidence type="ECO:0000259" key="9">
    <source>
        <dbReference type="Pfam" id="PF07969"/>
    </source>
</evidence>
<name>A0A432WG73_9GAMM</name>
<dbReference type="RefSeq" id="WP_126777101.1">
    <property type="nucleotide sequence ID" value="NZ_PIPM01000007.1"/>
</dbReference>
<dbReference type="PANTHER" id="PTHR42752">
    <property type="entry name" value="IMIDAZOLONEPROPIONASE"/>
    <property type="match status" value="1"/>
</dbReference>
<comment type="subcellular location">
    <subcellularLocation>
        <location evidence="8">Cytoplasm</location>
    </subcellularLocation>
</comment>
<comment type="caution">
    <text evidence="10">The sequence shown here is derived from an EMBL/GenBank/DDBJ whole genome shotgun (WGS) entry which is preliminary data.</text>
</comment>
<feature type="domain" description="Amidohydrolase 3" evidence="9">
    <location>
        <begin position="216"/>
        <end position="394"/>
    </location>
</feature>
<dbReference type="Gene3D" id="2.30.40.10">
    <property type="entry name" value="Urease, subunit C, domain 1"/>
    <property type="match status" value="1"/>
</dbReference>
<evidence type="ECO:0000256" key="4">
    <source>
        <dbReference type="ARBA" id="ARBA00022801"/>
    </source>
</evidence>
<dbReference type="SUPFAM" id="SSF51338">
    <property type="entry name" value="Composite domain of metallo-dependent hydrolases"/>
    <property type="match status" value="1"/>
</dbReference>
<feature type="binding site" evidence="8">
    <location>
        <position position="86"/>
    </location>
    <ligand>
        <name>Zn(2+)</name>
        <dbReference type="ChEBI" id="CHEBI:29105"/>
    </ligand>
</feature>
<dbReference type="GO" id="GO:0019557">
    <property type="term" value="P:L-histidine catabolic process to glutamate and formate"/>
    <property type="evidence" value="ECO:0007669"/>
    <property type="project" value="UniProtKB-UniPathway"/>
</dbReference>
<feature type="binding site" evidence="8">
    <location>
        <position position="86"/>
    </location>
    <ligand>
        <name>Fe(3+)</name>
        <dbReference type="ChEBI" id="CHEBI:29034"/>
    </ligand>
</feature>
<gene>
    <name evidence="8" type="primary">hutI</name>
    <name evidence="10" type="ORF">CWE11_08045</name>
</gene>
<feature type="binding site" evidence="8">
    <location>
        <position position="256"/>
    </location>
    <ligand>
        <name>Zn(2+)</name>
        <dbReference type="ChEBI" id="CHEBI:29105"/>
    </ligand>
</feature>
<feature type="binding site" evidence="8">
    <location>
        <position position="336"/>
    </location>
    <ligand>
        <name>4-imidazolone-5-propanoate</name>
        <dbReference type="ChEBI" id="CHEBI:77893"/>
    </ligand>
</feature>
<dbReference type="NCBIfam" id="TIGR01224">
    <property type="entry name" value="hutI"/>
    <property type="match status" value="1"/>
</dbReference>
<dbReference type="EC" id="3.5.2.7" evidence="1 8"/>
<dbReference type="GO" id="GO:0005737">
    <property type="term" value="C:cytoplasm"/>
    <property type="evidence" value="ECO:0007669"/>
    <property type="project" value="UniProtKB-SubCell"/>
</dbReference>
<evidence type="ECO:0000313" key="10">
    <source>
        <dbReference type="EMBL" id="RUO32717.1"/>
    </source>
</evidence>
<evidence type="ECO:0000256" key="1">
    <source>
        <dbReference type="ARBA" id="ARBA00012864"/>
    </source>
</evidence>
<protein>
    <recommendedName>
        <fullName evidence="1 8">Imidazolonepropionase</fullName>
        <ecNumber evidence="1 8">3.5.2.7</ecNumber>
    </recommendedName>
    <alternativeName>
        <fullName evidence="8">Imidazolone-5-propionate hydrolase</fullName>
    </alternativeName>
</protein>
<accession>A0A432WG73</accession>
<feature type="binding site" evidence="8">
    <location>
        <position position="158"/>
    </location>
    <ligand>
        <name>4-imidazolone-5-propanoate</name>
        <dbReference type="ChEBI" id="CHEBI:77893"/>
    </ligand>
</feature>
<keyword evidence="4 8" id="KW-0378">Hydrolase</keyword>
<dbReference type="OrthoDB" id="9776455at2"/>
<feature type="binding site" evidence="8">
    <location>
        <position position="259"/>
    </location>
    <ligand>
        <name>4-imidazolone-5-propanoate</name>
        <dbReference type="ChEBI" id="CHEBI:77893"/>
    </ligand>
</feature>
<feature type="binding site" evidence="8">
    <location>
        <position position="335"/>
    </location>
    <ligand>
        <name>N-formimidoyl-L-glutamate</name>
        <dbReference type="ChEBI" id="CHEBI:58928"/>
    </ligand>
</feature>
<evidence type="ECO:0000256" key="3">
    <source>
        <dbReference type="ARBA" id="ARBA00022723"/>
    </source>
</evidence>
<dbReference type="FunFam" id="3.20.20.140:FF:000007">
    <property type="entry name" value="Imidazolonepropionase"/>
    <property type="match status" value="1"/>
</dbReference>
<dbReference type="UniPathway" id="UPA00379">
    <property type="reaction ID" value="UER00551"/>
</dbReference>
<evidence type="ECO:0000256" key="5">
    <source>
        <dbReference type="ARBA" id="ARBA00022808"/>
    </source>
</evidence>
<keyword evidence="11" id="KW-1185">Reference proteome</keyword>
<keyword evidence="3 8" id="KW-0479">Metal-binding</keyword>
<dbReference type="GO" id="GO:0050480">
    <property type="term" value="F:imidazolonepropionase activity"/>
    <property type="evidence" value="ECO:0007669"/>
    <property type="project" value="UniProtKB-UniRule"/>
</dbReference>
<comment type="pathway">
    <text evidence="8">Amino-acid degradation; L-histidine degradation into L-glutamate; N-formimidoyl-L-glutamate from L-histidine: step 3/3.</text>
</comment>
<feature type="binding site" evidence="8">
    <location>
        <position position="158"/>
    </location>
    <ligand>
        <name>N-formimidoyl-L-glutamate</name>
        <dbReference type="ChEBI" id="CHEBI:58928"/>
    </ligand>
</feature>
<dbReference type="AlphaFoldDB" id="A0A432WG73"/>
<keyword evidence="6 8" id="KW-0862">Zinc</keyword>
<dbReference type="CDD" id="cd01296">
    <property type="entry name" value="Imidazolone-5PH"/>
    <property type="match status" value="1"/>
</dbReference>
<evidence type="ECO:0000256" key="7">
    <source>
        <dbReference type="ARBA" id="ARBA00023004"/>
    </source>
</evidence>
<dbReference type="Gene3D" id="3.20.20.140">
    <property type="entry name" value="Metal-dependent hydrolases"/>
    <property type="match status" value="1"/>
</dbReference>
<keyword evidence="5 8" id="KW-0369">Histidine metabolism</keyword>
<dbReference type="InterPro" id="IPR005920">
    <property type="entry name" value="HutI"/>
</dbReference>
<keyword evidence="7 8" id="KW-0408">Iron</keyword>
<proteinExistence type="inferred from homology"/>
<comment type="catalytic activity">
    <reaction evidence="8">
        <text>4-imidazolone-5-propanoate + H2O = N-formimidoyl-L-glutamate</text>
        <dbReference type="Rhea" id="RHEA:23660"/>
        <dbReference type="ChEBI" id="CHEBI:15377"/>
        <dbReference type="ChEBI" id="CHEBI:58928"/>
        <dbReference type="ChEBI" id="CHEBI:77893"/>
        <dbReference type="EC" id="3.5.2.7"/>
    </reaction>
</comment>
<evidence type="ECO:0000256" key="6">
    <source>
        <dbReference type="ARBA" id="ARBA00022833"/>
    </source>
</evidence>
<feature type="binding site" evidence="8">
    <location>
        <position position="256"/>
    </location>
    <ligand>
        <name>Fe(3+)</name>
        <dbReference type="ChEBI" id="CHEBI:29034"/>
    </ligand>
</feature>
<feature type="binding site" evidence="8">
    <location>
        <position position="331"/>
    </location>
    <ligand>
        <name>Zn(2+)</name>
        <dbReference type="ChEBI" id="CHEBI:29105"/>
    </ligand>
</feature>
<comment type="similarity">
    <text evidence="8">Belongs to the metallo-dependent hydrolases superfamily. HutI family.</text>
</comment>
<sequence length="421" mass="45617">MSIASASPQTCTLIENVTAATMTNADLGLIEEATIFVQDGFIAWVGPRDALPANLRQAFLGSEAAGKAHRIDGHGMLATPALTDCHTHLVWAGNRAEEFRQRLHGASYQEIAEQGGGILSTVRATRAASEEELFRQSFPRAVALMQQGVAHIEIKSGYGLSLEDELKQLRVARRIGEVLPIKVSTTLLAAHALPPEYQGRSDEYIDYVVRDILPAAANEGLVDAVDVFCENIGFTRQQTDRVFRAAQQLALPVKLHAEQLSDQDGAALVASYQGLSADHLEYLSDKGIRAMADAGTVAVLLPGAFYFLRETKLPPIDALREAGVPIAVATDANPGSSPIIQLPLMMHFACSFFRMTPEEAWLGVTTHAARALGDSEQGMLKEGQRGDIALWNLRRPEEICYTFGVNPLRALLIAGQEVGEH</sequence>
<comment type="function">
    <text evidence="8">Catalyzes the hydrolytic cleavage of the carbon-nitrogen bond in imidazolone-5-propanoate to yield N-formimidoyl-L-glutamate. It is the third step in the universal histidine degradation pathway.</text>
</comment>
<dbReference type="GO" id="GO:0008270">
    <property type="term" value="F:zinc ion binding"/>
    <property type="evidence" value="ECO:0007669"/>
    <property type="project" value="UniProtKB-UniRule"/>
</dbReference>
<dbReference type="HAMAP" id="MF_00372">
    <property type="entry name" value="HutI"/>
    <property type="match status" value="1"/>
</dbReference>
<feature type="binding site" evidence="8">
    <location>
        <position position="331"/>
    </location>
    <ligand>
        <name>Fe(3+)</name>
        <dbReference type="ChEBI" id="CHEBI:29034"/>
    </ligand>
</feature>
<dbReference type="Proteomes" id="UP000288405">
    <property type="component" value="Unassembled WGS sequence"/>
</dbReference>
<dbReference type="EMBL" id="PIPM01000007">
    <property type="protein sequence ID" value="RUO32717.1"/>
    <property type="molecule type" value="Genomic_DNA"/>
</dbReference>
<dbReference type="GO" id="GO:0019556">
    <property type="term" value="P:L-histidine catabolic process to glutamate and formamide"/>
    <property type="evidence" value="ECO:0007669"/>
    <property type="project" value="UniProtKB-UniRule"/>
</dbReference>
<feature type="binding site" evidence="8">
    <location>
        <position position="88"/>
    </location>
    <ligand>
        <name>Zn(2+)</name>
        <dbReference type="ChEBI" id="CHEBI:29105"/>
    </ligand>
</feature>
<reference evidence="10 11" key="1">
    <citation type="journal article" date="2011" name="Front. Microbiol.">
        <title>Genomic signatures of strain selection and enhancement in Bacillus atrophaeus var. globigii, a historical biowarfare simulant.</title>
        <authorList>
            <person name="Gibbons H.S."/>
            <person name="Broomall S.M."/>
            <person name="McNew L.A."/>
            <person name="Daligault H."/>
            <person name="Chapman C."/>
            <person name="Bruce D."/>
            <person name="Karavis M."/>
            <person name="Krepps M."/>
            <person name="McGregor P.A."/>
            <person name="Hong C."/>
            <person name="Park K.H."/>
            <person name="Akmal A."/>
            <person name="Feldman A."/>
            <person name="Lin J.S."/>
            <person name="Chang W.E."/>
            <person name="Higgs B.W."/>
            <person name="Demirev P."/>
            <person name="Lindquist J."/>
            <person name="Liem A."/>
            <person name="Fochler E."/>
            <person name="Read T.D."/>
            <person name="Tapia R."/>
            <person name="Johnson S."/>
            <person name="Bishop-Lilly K.A."/>
            <person name="Detter C."/>
            <person name="Han C."/>
            <person name="Sozhamannan S."/>
            <person name="Rosenzweig C.N."/>
            <person name="Skowronski E.W."/>
        </authorList>
    </citation>
    <scope>NUCLEOTIDE SEQUENCE [LARGE SCALE GENOMIC DNA]</scope>
    <source>
        <strain evidence="10 11">GYP-17</strain>
    </source>
</reference>
<evidence type="ECO:0000313" key="11">
    <source>
        <dbReference type="Proteomes" id="UP000288405"/>
    </source>
</evidence>
<evidence type="ECO:0000256" key="2">
    <source>
        <dbReference type="ARBA" id="ARBA00022490"/>
    </source>
</evidence>
<feature type="binding site" evidence="8">
    <location>
        <position position="95"/>
    </location>
    <ligand>
        <name>4-imidazolone-5-propanoate</name>
        <dbReference type="ChEBI" id="CHEBI:77893"/>
    </ligand>
</feature>
<keyword evidence="2 8" id="KW-0963">Cytoplasm</keyword>
<feature type="binding site" evidence="8">
    <location>
        <position position="191"/>
    </location>
    <ligand>
        <name>4-imidazolone-5-propanoate</name>
        <dbReference type="ChEBI" id="CHEBI:77893"/>
    </ligand>
</feature>
<feature type="binding site" evidence="8">
    <location>
        <position position="333"/>
    </location>
    <ligand>
        <name>N-formimidoyl-L-glutamate</name>
        <dbReference type="ChEBI" id="CHEBI:58928"/>
    </ligand>
</feature>
<feature type="binding site" evidence="8">
    <location>
        <position position="88"/>
    </location>
    <ligand>
        <name>Fe(3+)</name>
        <dbReference type="ChEBI" id="CHEBI:29034"/>
    </ligand>
</feature>